<feature type="transmembrane region" description="Helical" evidence="1">
    <location>
        <begin position="54"/>
        <end position="74"/>
    </location>
</feature>
<organism evidence="2 3">
    <name type="scientific">Clathrospora elynae</name>
    <dbReference type="NCBI Taxonomy" id="706981"/>
    <lineage>
        <taxon>Eukaryota</taxon>
        <taxon>Fungi</taxon>
        <taxon>Dikarya</taxon>
        <taxon>Ascomycota</taxon>
        <taxon>Pezizomycotina</taxon>
        <taxon>Dothideomycetes</taxon>
        <taxon>Pleosporomycetidae</taxon>
        <taxon>Pleosporales</taxon>
        <taxon>Diademaceae</taxon>
        <taxon>Clathrospora</taxon>
    </lineage>
</organism>
<protein>
    <submittedName>
        <fullName evidence="2">Uncharacterized protein</fullName>
    </submittedName>
</protein>
<gene>
    <name evidence="2" type="ORF">EJ02DRAFT_454219</name>
</gene>
<reference evidence="2" key="1">
    <citation type="journal article" date="2020" name="Stud. Mycol.">
        <title>101 Dothideomycetes genomes: a test case for predicting lifestyles and emergence of pathogens.</title>
        <authorList>
            <person name="Haridas S."/>
            <person name="Albert R."/>
            <person name="Binder M."/>
            <person name="Bloem J."/>
            <person name="Labutti K."/>
            <person name="Salamov A."/>
            <person name="Andreopoulos B."/>
            <person name="Baker S."/>
            <person name="Barry K."/>
            <person name="Bills G."/>
            <person name="Bluhm B."/>
            <person name="Cannon C."/>
            <person name="Castanera R."/>
            <person name="Culley D."/>
            <person name="Daum C."/>
            <person name="Ezra D."/>
            <person name="Gonzalez J."/>
            <person name="Henrissat B."/>
            <person name="Kuo A."/>
            <person name="Liang C."/>
            <person name="Lipzen A."/>
            <person name="Lutzoni F."/>
            <person name="Magnuson J."/>
            <person name="Mondo S."/>
            <person name="Nolan M."/>
            <person name="Ohm R."/>
            <person name="Pangilinan J."/>
            <person name="Park H.-J."/>
            <person name="Ramirez L."/>
            <person name="Alfaro M."/>
            <person name="Sun H."/>
            <person name="Tritt A."/>
            <person name="Yoshinaga Y."/>
            <person name="Zwiers L.-H."/>
            <person name="Turgeon B."/>
            <person name="Goodwin S."/>
            <person name="Spatafora J."/>
            <person name="Crous P."/>
            <person name="Grigoriev I."/>
        </authorList>
    </citation>
    <scope>NUCLEOTIDE SEQUENCE</scope>
    <source>
        <strain evidence="2">CBS 161.51</strain>
    </source>
</reference>
<sequence length="131" mass="13725">MATSTSKSHPLLLASAAAYGILALGHTTKGLEQFKHPTMNTLPLALRGASKIGWYEGSGFFLIMTTPGILNYKWAQTGIYDIYDKSIAGVLVSLLAAAGAAYFKSGDKATATTLAVVAVLQGLGVRNAMFV</sequence>
<keyword evidence="3" id="KW-1185">Reference proteome</keyword>
<name>A0A6A5SS77_9PLEO</name>
<keyword evidence="1" id="KW-1133">Transmembrane helix</keyword>
<evidence type="ECO:0000313" key="2">
    <source>
        <dbReference type="EMBL" id="KAF1942522.1"/>
    </source>
</evidence>
<keyword evidence="1" id="KW-0812">Transmembrane</keyword>
<dbReference type="Proteomes" id="UP000800038">
    <property type="component" value="Unassembled WGS sequence"/>
</dbReference>
<evidence type="ECO:0000256" key="1">
    <source>
        <dbReference type="SAM" id="Phobius"/>
    </source>
</evidence>
<dbReference type="EMBL" id="ML976034">
    <property type="protein sequence ID" value="KAF1942522.1"/>
    <property type="molecule type" value="Genomic_DNA"/>
</dbReference>
<feature type="transmembrane region" description="Helical" evidence="1">
    <location>
        <begin position="86"/>
        <end position="103"/>
    </location>
</feature>
<proteinExistence type="predicted"/>
<dbReference type="AlphaFoldDB" id="A0A6A5SS77"/>
<evidence type="ECO:0000313" key="3">
    <source>
        <dbReference type="Proteomes" id="UP000800038"/>
    </source>
</evidence>
<accession>A0A6A5SS77</accession>
<keyword evidence="1" id="KW-0472">Membrane</keyword>
<dbReference type="OrthoDB" id="5399817at2759"/>